<proteinExistence type="predicted"/>
<evidence type="ECO:0000313" key="1">
    <source>
        <dbReference type="EMBL" id="KAL0185205.1"/>
    </source>
</evidence>
<comment type="caution">
    <text evidence="1">The sequence shown here is derived from an EMBL/GenBank/DDBJ whole genome shotgun (WGS) entry which is preliminary data.</text>
</comment>
<sequence length="52" mass="5847">RCHLPMLYIGLEYGLTNNPKLAERFFSQALSIAPEDPFVIHEVAVVAFQNGE</sequence>
<dbReference type="Gene3D" id="1.25.40.10">
    <property type="entry name" value="Tetratricopeptide repeat domain"/>
    <property type="match status" value="1"/>
</dbReference>
<reference evidence="1 2" key="1">
    <citation type="submission" date="2024-05" db="EMBL/GenBank/DDBJ databases">
        <title>Genome sequencing and assembly of Indian major carp, Cirrhinus mrigala (Hamilton, 1822).</title>
        <authorList>
            <person name="Mohindra V."/>
            <person name="Chowdhury L.M."/>
            <person name="Lal K."/>
            <person name="Jena J.K."/>
        </authorList>
    </citation>
    <scope>NUCLEOTIDE SEQUENCE [LARGE SCALE GENOMIC DNA]</scope>
    <source>
        <strain evidence="1">CM1030</strain>
        <tissue evidence="1">Blood</tissue>
    </source>
</reference>
<evidence type="ECO:0000313" key="2">
    <source>
        <dbReference type="Proteomes" id="UP001529510"/>
    </source>
</evidence>
<dbReference type="InterPro" id="IPR011990">
    <property type="entry name" value="TPR-like_helical_dom_sf"/>
</dbReference>
<organism evidence="1 2">
    <name type="scientific">Cirrhinus mrigala</name>
    <name type="common">Mrigala</name>
    <dbReference type="NCBI Taxonomy" id="683832"/>
    <lineage>
        <taxon>Eukaryota</taxon>
        <taxon>Metazoa</taxon>
        <taxon>Chordata</taxon>
        <taxon>Craniata</taxon>
        <taxon>Vertebrata</taxon>
        <taxon>Euteleostomi</taxon>
        <taxon>Actinopterygii</taxon>
        <taxon>Neopterygii</taxon>
        <taxon>Teleostei</taxon>
        <taxon>Ostariophysi</taxon>
        <taxon>Cypriniformes</taxon>
        <taxon>Cyprinidae</taxon>
        <taxon>Labeoninae</taxon>
        <taxon>Labeonini</taxon>
        <taxon>Cirrhinus</taxon>
    </lineage>
</organism>
<accession>A0ABD0QG40</accession>
<name>A0ABD0QG40_CIRMR</name>
<feature type="non-terminal residue" evidence="1">
    <location>
        <position position="1"/>
    </location>
</feature>
<dbReference type="EMBL" id="JAMKFB020000009">
    <property type="protein sequence ID" value="KAL0185205.1"/>
    <property type="molecule type" value="Genomic_DNA"/>
</dbReference>
<keyword evidence="2" id="KW-1185">Reference proteome</keyword>
<gene>
    <name evidence="1" type="ORF">M9458_020902</name>
</gene>
<protein>
    <submittedName>
        <fullName evidence="1">Uncharacterized protein</fullName>
    </submittedName>
</protein>
<dbReference type="AlphaFoldDB" id="A0ABD0QG40"/>
<dbReference type="Proteomes" id="UP001529510">
    <property type="component" value="Unassembled WGS sequence"/>
</dbReference>